<dbReference type="Proteomes" id="UP000265798">
    <property type="component" value="Unassembled WGS sequence"/>
</dbReference>
<evidence type="ECO:0000313" key="2">
    <source>
        <dbReference type="EMBL" id="RHX85698.1"/>
    </source>
</evidence>
<sequence>MWNSLSPNVKFSVVISVILSFLGFFSLGAMGFGLYYMVFPISESVFPHPNSFHGDWVWPTTILVGILWPLGFIFGAILFDFFKKRGWSNRILYFLYIPILWLWAAILWLYFINNKM</sequence>
<dbReference type="RefSeq" id="WP_118970162.1">
    <property type="nucleotide sequence ID" value="NZ_QHCT01000007.1"/>
</dbReference>
<keyword evidence="1" id="KW-0812">Transmembrane</keyword>
<evidence type="ECO:0000313" key="3">
    <source>
        <dbReference type="Proteomes" id="UP000265798"/>
    </source>
</evidence>
<proteinExistence type="predicted"/>
<organism evidence="2 3">
    <name type="scientific">Leptospira stimsonii</name>
    <dbReference type="NCBI Taxonomy" id="2202203"/>
    <lineage>
        <taxon>Bacteria</taxon>
        <taxon>Pseudomonadati</taxon>
        <taxon>Spirochaetota</taxon>
        <taxon>Spirochaetia</taxon>
        <taxon>Leptospirales</taxon>
        <taxon>Leptospiraceae</taxon>
        <taxon>Leptospira</taxon>
    </lineage>
</organism>
<name>A0A396YW85_9LEPT</name>
<feature type="transmembrane region" description="Helical" evidence="1">
    <location>
        <begin position="12"/>
        <end position="36"/>
    </location>
</feature>
<dbReference type="AlphaFoldDB" id="A0A396YW85"/>
<feature type="transmembrane region" description="Helical" evidence="1">
    <location>
        <begin position="91"/>
        <end position="111"/>
    </location>
</feature>
<dbReference type="OrthoDB" id="343536at2"/>
<protein>
    <submittedName>
        <fullName evidence="2">Uncharacterized protein</fullName>
    </submittedName>
</protein>
<feature type="transmembrane region" description="Helical" evidence="1">
    <location>
        <begin position="56"/>
        <end position="79"/>
    </location>
</feature>
<keyword evidence="1" id="KW-1133">Transmembrane helix</keyword>
<dbReference type="EMBL" id="QHCT01000007">
    <property type="protein sequence ID" value="RHX85698.1"/>
    <property type="molecule type" value="Genomic_DNA"/>
</dbReference>
<reference evidence="3" key="1">
    <citation type="submission" date="2018-05" db="EMBL/GenBank/DDBJ databases">
        <title>Leptospira yasudae sp. nov. and Leptospira stimsonii sp. nov., two pathogenic species of the genus Leptospira isolated from environmental sources.</title>
        <authorList>
            <person name="Casanovas-Massana A."/>
            <person name="Hamond C."/>
            <person name="Santos L.A."/>
            <person name="Hacker K.P."/>
            <person name="Balassiano I."/>
            <person name="Medeiros M.A."/>
            <person name="Reis M.G."/>
            <person name="Ko A.I."/>
            <person name="Wunder E.A."/>
        </authorList>
    </citation>
    <scope>NUCLEOTIDE SEQUENCE [LARGE SCALE GENOMIC DNA]</scope>
    <source>
        <strain evidence="3">Yale</strain>
    </source>
</reference>
<accession>A0A396YW85</accession>
<gene>
    <name evidence="2" type="ORF">DLM75_19390</name>
</gene>
<keyword evidence="1" id="KW-0472">Membrane</keyword>
<comment type="caution">
    <text evidence="2">The sequence shown here is derived from an EMBL/GenBank/DDBJ whole genome shotgun (WGS) entry which is preliminary data.</text>
</comment>
<evidence type="ECO:0000256" key="1">
    <source>
        <dbReference type="SAM" id="Phobius"/>
    </source>
</evidence>